<dbReference type="InterPro" id="IPR022172">
    <property type="entry name" value="DUF3703"/>
</dbReference>
<dbReference type="RefSeq" id="WP_063380797.1">
    <property type="nucleotide sequence ID" value="NZ_AUXX01000012.1"/>
</dbReference>
<protein>
    <recommendedName>
        <fullName evidence="3">DUF3703 domain-containing protein</fullName>
    </recommendedName>
</protein>
<evidence type="ECO:0008006" key="3">
    <source>
        <dbReference type="Google" id="ProtNLM"/>
    </source>
</evidence>
<sequence>MRKKLKAAYKREMANAKVLYKHRQFKDCFYHLERAHILGQKFTLAHIISHWWMLKVGVKTKSIGEVMGQSTRIVAALIFSRIWVPYGNTGGTNISAFKSLPIPDDLQKYLDN</sequence>
<dbReference type="PATRIC" id="fig|1365257.3.peg.1875"/>
<reference evidence="1 2" key="1">
    <citation type="submission" date="2013-07" db="EMBL/GenBank/DDBJ databases">
        <title>Comparative Genomic and Metabolomic Analysis of Twelve Strains of Pseudoalteromonas luteoviolacea.</title>
        <authorList>
            <person name="Vynne N.G."/>
            <person name="Mansson M."/>
            <person name="Gram L."/>
        </authorList>
    </citation>
    <scope>NUCLEOTIDE SEQUENCE [LARGE SCALE GENOMIC DNA]</scope>
    <source>
        <strain evidence="1 2">S4060-1</strain>
    </source>
</reference>
<gene>
    <name evidence="1" type="ORF">N478_01435</name>
</gene>
<name>A0A167N3D1_9GAMM</name>
<comment type="caution">
    <text evidence="1">The sequence shown here is derived from an EMBL/GenBank/DDBJ whole genome shotgun (WGS) entry which is preliminary data.</text>
</comment>
<dbReference type="Pfam" id="PF12487">
    <property type="entry name" value="DUF3703"/>
    <property type="match status" value="1"/>
</dbReference>
<dbReference type="EMBL" id="AUXX01000012">
    <property type="protein sequence ID" value="KZN67437.1"/>
    <property type="molecule type" value="Genomic_DNA"/>
</dbReference>
<accession>A0A167N3D1</accession>
<organism evidence="1 2">
    <name type="scientific">Pseudoalteromonas luteoviolacea S4060-1</name>
    <dbReference type="NCBI Taxonomy" id="1365257"/>
    <lineage>
        <taxon>Bacteria</taxon>
        <taxon>Pseudomonadati</taxon>
        <taxon>Pseudomonadota</taxon>
        <taxon>Gammaproteobacteria</taxon>
        <taxon>Alteromonadales</taxon>
        <taxon>Pseudoalteromonadaceae</taxon>
        <taxon>Pseudoalteromonas</taxon>
    </lineage>
</organism>
<evidence type="ECO:0000313" key="2">
    <source>
        <dbReference type="Proteomes" id="UP000076661"/>
    </source>
</evidence>
<evidence type="ECO:0000313" key="1">
    <source>
        <dbReference type="EMBL" id="KZN67437.1"/>
    </source>
</evidence>
<dbReference type="AlphaFoldDB" id="A0A167N3D1"/>
<proteinExistence type="predicted"/>
<dbReference type="Proteomes" id="UP000076661">
    <property type="component" value="Unassembled WGS sequence"/>
</dbReference>